<dbReference type="Pfam" id="PF14213">
    <property type="entry name" value="DUF4325"/>
    <property type="match status" value="1"/>
</dbReference>
<dbReference type="EMBL" id="JALJYF010000002">
    <property type="protein sequence ID" value="MCP1728320.1"/>
    <property type="molecule type" value="Genomic_DNA"/>
</dbReference>
<protein>
    <recommendedName>
        <fullName evidence="1">DUF4325 domain-containing protein</fullName>
    </recommendedName>
</protein>
<reference evidence="2 3" key="1">
    <citation type="submission" date="2022-03" db="EMBL/GenBank/DDBJ databases">
        <title>Genomic Encyclopedia of Type Strains, Phase III (KMG-III): the genomes of soil and plant-associated and newly described type strains.</title>
        <authorList>
            <person name="Whitman W."/>
        </authorList>
    </citation>
    <scope>NUCLEOTIDE SEQUENCE [LARGE SCALE GENOMIC DNA]</scope>
    <source>
        <strain evidence="2 3">BSker1</strain>
    </source>
</reference>
<sequence>MKSTKIIISKEFSVIPLGRYLTDGPNSGERFRKDYLVPALRDYECVEVDLDGTRGYGSSFLDEAFGGLVRDEGIEKGELKKKLRIKTQFESLIKEIMGYIEESEYKQNE</sequence>
<feature type="domain" description="DUF4325" evidence="1">
    <location>
        <begin position="27"/>
        <end position="86"/>
    </location>
</feature>
<dbReference type="RefSeq" id="WP_253450217.1">
    <property type="nucleotide sequence ID" value="NZ_JALJYF010000002.1"/>
</dbReference>
<name>A0ABT1GBL1_9GAMM</name>
<comment type="caution">
    <text evidence="2">The sequence shown here is derived from an EMBL/GenBank/DDBJ whole genome shotgun (WGS) entry which is preliminary data.</text>
</comment>
<keyword evidence="3" id="KW-1185">Reference proteome</keyword>
<evidence type="ECO:0000259" key="1">
    <source>
        <dbReference type="Pfam" id="PF14213"/>
    </source>
</evidence>
<organism evidence="2 3">
    <name type="scientific">Natronospira proteinivora</name>
    <dbReference type="NCBI Taxonomy" id="1807133"/>
    <lineage>
        <taxon>Bacteria</taxon>
        <taxon>Pseudomonadati</taxon>
        <taxon>Pseudomonadota</taxon>
        <taxon>Gammaproteobacteria</taxon>
        <taxon>Natronospirales</taxon>
        <taxon>Natronospiraceae</taxon>
        <taxon>Natronospira</taxon>
    </lineage>
</organism>
<accession>A0ABT1GBL1</accession>
<proteinExistence type="predicted"/>
<evidence type="ECO:0000313" key="2">
    <source>
        <dbReference type="EMBL" id="MCP1728320.1"/>
    </source>
</evidence>
<evidence type="ECO:0000313" key="3">
    <source>
        <dbReference type="Proteomes" id="UP001523550"/>
    </source>
</evidence>
<dbReference type="InterPro" id="IPR025474">
    <property type="entry name" value="DUF4325"/>
</dbReference>
<dbReference type="Proteomes" id="UP001523550">
    <property type="component" value="Unassembled WGS sequence"/>
</dbReference>
<gene>
    <name evidence="2" type="ORF">J2T60_002320</name>
</gene>